<keyword evidence="10" id="KW-0675">Receptor</keyword>
<evidence type="ECO:0000256" key="14">
    <source>
        <dbReference type="SAM" id="MobiDB-lite"/>
    </source>
</evidence>
<evidence type="ECO:0000259" key="17">
    <source>
        <dbReference type="Pfam" id="PF07715"/>
    </source>
</evidence>
<dbReference type="Proteomes" id="UP000247540">
    <property type="component" value="Unassembled WGS sequence"/>
</dbReference>
<feature type="domain" description="TonB-dependent receptor-like beta-barrel" evidence="16">
    <location>
        <begin position="217"/>
        <end position="600"/>
    </location>
</feature>
<evidence type="ECO:0000256" key="1">
    <source>
        <dbReference type="ARBA" id="ARBA00004571"/>
    </source>
</evidence>
<keyword evidence="8 13" id="KW-0798">TonB box</keyword>
<evidence type="ECO:0000256" key="3">
    <source>
        <dbReference type="ARBA" id="ARBA00022448"/>
    </source>
</evidence>
<dbReference type="GO" id="GO:0006811">
    <property type="term" value="P:monoatomic ion transport"/>
    <property type="evidence" value="ECO:0007669"/>
    <property type="project" value="UniProtKB-KW"/>
</dbReference>
<dbReference type="PROSITE" id="PS52016">
    <property type="entry name" value="TONB_DEPENDENT_REC_3"/>
    <property type="match status" value="1"/>
</dbReference>
<dbReference type="InterPro" id="IPR039426">
    <property type="entry name" value="TonB-dep_rcpt-like"/>
</dbReference>
<dbReference type="InterPro" id="IPR000531">
    <property type="entry name" value="Beta-barrel_TonB"/>
</dbReference>
<feature type="signal peptide" evidence="15">
    <location>
        <begin position="1"/>
        <end position="24"/>
    </location>
</feature>
<keyword evidence="6 15" id="KW-0732">Signal</keyword>
<evidence type="ECO:0000259" key="16">
    <source>
        <dbReference type="Pfam" id="PF00593"/>
    </source>
</evidence>
<dbReference type="SUPFAM" id="SSF56935">
    <property type="entry name" value="Porins"/>
    <property type="match status" value="1"/>
</dbReference>
<proteinExistence type="inferred from homology"/>
<accession>A0A318SNL4</accession>
<evidence type="ECO:0000256" key="15">
    <source>
        <dbReference type="SAM" id="SignalP"/>
    </source>
</evidence>
<evidence type="ECO:0000256" key="2">
    <source>
        <dbReference type="ARBA" id="ARBA00009810"/>
    </source>
</evidence>
<comment type="similarity">
    <text evidence="2 12 13">Belongs to the TonB-dependent receptor family.</text>
</comment>
<dbReference type="Gene3D" id="2.40.170.20">
    <property type="entry name" value="TonB-dependent receptor, beta-barrel domain"/>
    <property type="match status" value="1"/>
</dbReference>
<dbReference type="OrthoDB" id="183532at2"/>
<evidence type="ECO:0000256" key="6">
    <source>
        <dbReference type="ARBA" id="ARBA00022729"/>
    </source>
</evidence>
<dbReference type="GO" id="GO:0009279">
    <property type="term" value="C:cell outer membrane"/>
    <property type="evidence" value="ECO:0007669"/>
    <property type="project" value="UniProtKB-SubCell"/>
</dbReference>
<evidence type="ECO:0000256" key="10">
    <source>
        <dbReference type="ARBA" id="ARBA00023170"/>
    </source>
</evidence>
<evidence type="ECO:0000256" key="7">
    <source>
        <dbReference type="ARBA" id="ARBA00023065"/>
    </source>
</evidence>
<organism evidence="18 19">
    <name type="scientific">Xylophilus ampelinus</name>
    <dbReference type="NCBI Taxonomy" id="54067"/>
    <lineage>
        <taxon>Bacteria</taxon>
        <taxon>Pseudomonadati</taxon>
        <taxon>Pseudomonadota</taxon>
        <taxon>Betaproteobacteria</taxon>
        <taxon>Burkholderiales</taxon>
        <taxon>Xylophilus</taxon>
    </lineage>
</organism>
<dbReference type="AlphaFoldDB" id="A0A318SNL4"/>
<name>A0A318SNL4_9BURK</name>
<dbReference type="PANTHER" id="PTHR30069:SF53">
    <property type="entry name" value="COLICIN I RECEPTOR-RELATED"/>
    <property type="match status" value="1"/>
</dbReference>
<dbReference type="RefSeq" id="WP_110465079.1">
    <property type="nucleotide sequence ID" value="NZ_JAMOFZ010000006.1"/>
</dbReference>
<feature type="chain" id="PRO_5016234271" evidence="15">
    <location>
        <begin position="25"/>
        <end position="627"/>
    </location>
</feature>
<keyword evidence="4 12" id="KW-1134">Transmembrane beta strand</keyword>
<keyword evidence="9 12" id="KW-0472">Membrane</keyword>
<dbReference type="EMBL" id="QJTC01000006">
    <property type="protein sequence ID" value="PYE78537.1"/>
    <property type="molecule type" value="Genomic_DNA"/>
</dbReference>
<dbReference type="InterPro" id="IPR037066">
    <property type="entry name" value="Plug_dom_sf"/>
</dbReference>
<evidence type="ECO:0000256" key="5">
    <source>
        <dbReference type="ARBA" id="ARBA00022692"/>
    </source>
</evidence>
<keyword evidence="7" id="KW-0406">Ion transport</keyword>
<dbReference type="InterPro" id="IPR012910">
    <property type="entry name" value="Plug_dom"/>
</dbReference>
<dbReference type="Gene3D" id="2.170.130.10">
    <property type="entry name" value="TonB-dependent receptor, plug domain"/>
    <property type="match status" value="1"/>
</dbReference>
<comment type="subcellular location">
    <subcellularLocation>
        <location evidence="1 12">Cell outer membrane</location>
        <topology evidence="1 12">Multi-pass membrane protein</topology>
    </subcellularLocation>
</comment>
<evidence type="ECO:0000256" key="11">
    <source>
        <dbReference type="ARBA" id="ARBA00023237"/>
    </source>
</evidence>
<dbReference type="Pfam" id="PF00593">
    <property type="entry name" value="TonB_dep_Rec_b-barrel"/>
    <property type="match status" value="1"/>
</dbReference>
<keyword evidence="11 12" id="KW-0998">Cell outer membrane</keyword>
<sequence>MKTITAARLSALALALSAAFPLLAQTASGAQLQDTVVTATRVAQPLSDLLADVSIIDRERIELSGAVGVADVLARQPGIEIIRNGGPGNSTSVSIRGAESRFTAVYVDGVRVDSQATGGAVWEQIPLAQIDRIEVLRGPAAAVYGSDAIGGVIQLFTRKGEPGRPAPYVGVGVGRYGLRKAEAGISGVADERGAIDYALGIAREKSDGFDVQPNRLRSRTDGLRDPDRDGYESTNLSARLGLQIDPRHRIEGTFLANNLESRYDNVPYLPASPADDRNLHRLRTGGLAWQAKWTDSYSTKLQVTESRSRYETTPSAYITATTLRGYLFQNQWRSGPHLATAALERREDRLENPLEFNGPLDRTRSQNALALGYGFHTGPHTLQLNARHDKDGEFGGKTTGSAAYGYAIAPQLRATASIGSAFRAPTLYQRFSDYGTATLKPESAHNVEAGLRWAEGAASAGIVAYRNKVENLITFVDASQCLQEQGDGCYQNVAHAEYSGVTLSGGRTLAGVALRGSLDFQDPKDLDSGRQLARRSRRHGTLGADTTVAGWTVGAETQFSASRFDNAANTRRLGGYALLNLYASTRIARDFTLIARIDNLADKDYQLARTYATPGRSGYLGVKWAPQ</sequence>
<evidence type="ECO:0000256" key="9">
    <source>
        <dbReference type="ARBA" id="ARBA00023136"/>
    </source>
</evidence>
<gene>
    <name evidence="18" type="ORF">DFQ15_10645</name>
</gene>
<keyword evidence="5 12" id="KW-0812">Transmembrane</keyword>
<comment type="caution">
    <text evidence="18">The sequence shown here is derived from an EMBL/GenBank/DDBJ whole genome shotgun (WGS) entry which is preliminary data.</text>
</comment>
<feature type="region of interest" description="Disordered" evidence="14">
    <location>
        <begin position="211"/>
        <end position="232"/>
    </location>
</feature>
<feature type="domain" description="TonB-dependent receptor plug" evidence="17">
    <location>
        <begin position="46"/>
        <end position="152"/>
    </location>
</feature>
<evidence type="ECO:0000256" key="12">
    <source>
        <dbReference type="PROSITE-ProRule" id="PRU01360"/>
    </source>
</evidence>
<keyword evidence="3 12" id="KW-0813">Transport</keyword>
<dbReference type="PANTHER" id="PTHR30069">
    <property type="entry name" value="TONB-DEPENDENT OUTER MEMBRANE RECEPTOR"/>
    <property type="match status" value="1"/>
</dbReference>
<protein>
    <submittedName>
        <fullName evidence="18">Vitamin B12 transporter</fullName>
    </submittedName>
</protein>
<evidence type="ECO:0000313" key="19">
    <source>
        <dbReference type="Proteomes" id="UP000247540"/>
    </source>
</evidence>
<dbReference type="CDD" id="cd01347">
    <property type="entry name" value="ligand_gated_channel"/>
    <property type="match status" value="1"/>
</dbReference>
<dbReference type="Pfam" id="PF07715">
    <property type="entry name" value="Plug"/>
    <property type="match status" value="1"/>
</dbReference>
<reference evidence="18 19" key="1">
    <citation type="submission" date="2018-06" db="EMBL/GenBank/DDBJ databases">
        <title>Genomic Encyclopedia of Type Strains, Phase III (KMG-III): the genomes of soil and plant-associated and newly described type strains.</title>
        <authorList>
            <person name="Whitman W."/>
        </authorList>
    </citation>
    <scope>NUCLEOTIDE SEQUENCE [LARGE SCALE GENOMIC DNA]</scope>
    <source>
        <strain evidence="18 19">CECT 7646</strain>
    </source>
</reference>
<evidence type="ECO:0000256" key="8">
    <source>
        <dbReference type="ARBA" id="ARBA00023077"/>
    </source>
</evidence>
<dbReference type="InterPro" id="IPR036942">
    <property type="entry name" value="Beta-barrel_TonB_sf"/>
</dbReference>
<feature type="compositionally biased region" description="Basic and acidic residues" evidence="14">
    <location>
        <begin position="218"/>
        <end position="231"/>
    </location>
</feature>
<evidence type="ECO:0000313" key="18">
    <source>
        <dbReference type="EMBL" id="PYE78537.1"/>
    </source>
</evidence>
<dbReference type="GO" id="GO:0015889">
    <property type="term" value="P:cobalamin transport"/>
    <property type="evidence" value="ECO:0007669"/>
    <property type="project" value="TreeGrafter"/>
</dbReference>
<evidence type="ECO:0000256" key="4">
    <source>
        <dbReference type="ARBA" id="ARBA00022452"/>
    </source>
</evidence>
<keyword evidence="19" id="KW-1185">Reference proteome</keyword>
<evidence type="ECO:0000256" key="13">
    <source>
        <dbReference type="RuleBase" id="RU003357"/>
    </source>
</evidence>